<dbReference type="EMBL" id="BMOI01000001">
    <property type="protein sequence ID" value="GGK90612.1"/>
    <property type="molecule type" value="Genomic_DNA"/>
</dbReference>
<organism evidence="2 3">
    <name type="scientific">Curtobacterium luteum</name>
    <dbReference type="NCBI Taxonomy" id="33881"/>
    <lineage>
        <taxon>Bacteria</taxon>
        <taxon>Bacillati</taxon>
        <taxon>Actinomycetota</taxon>
        <taxon>Actinomycetes</taxon>
        <taxon>Micrococcales</taxon>
        <taxon>Microbacteriaceae</taxon>
        <taxon>Curtobacterium</taxon>
    </lineage>
</organism>
<accession>A0A8H9KXX4</accession>
<evidence type="ECO:0000313" key="3">
    <source>
        <dbReference type="Proteomes" id="UP000648535"/>
    </source>
</evidence>
<reference evidence="2" key="1">
    <citation type="journal article" date="2014" name="Int. J. Syst. Evol. Microbiol.">
        <title>Complete genome sequence of Corynebacterium casei LMG S-19264T (=DSM 44701T), isolated from a smear-ripened cheese.</title>
        <authorList>
            <consortium name="US DOE Joint Genome Institute (JGI-PGF)"/>
            <person name="Walter F."/>
            <person name="Albersmeier A."/>
            <person name="Kalinowski J."/>
            <person name="Ruckert C."/>
        </authorList>
    </citation>
    <scope>NUCLEOTIDE SEQUENCE</scope>
    <source>
        <strain evidence="2">JCM 1480</strain>
    </source>
</reference>
<comment type="caution">
    <text evidence="2">The sequence shown here is derived from an EMBL/GenBank/DDBJ whole genome shotgun (WGS) entry which is preliminary data.</text>
</comment>
<gene>
    <name evidence="2" type="ORF">GCM10009769_05910</name>
</gene>
<reference evidence="2" key="2">
    <citation type="submission" date="2020-09" db="EMBL/GenBank/DDBJ databases">
        <authorList>
            <person name="Sun Q."/>
            <person name="Ohkuma M."/>
        </authorList>
    </citation>
    <scope>NUCLEOTIDE SEQUENCE</scope>
    <source>
        <strain evidence="2">JCM 1480</strain>
    </source>
</reference>
<sequence>MSFEPKLLTAATVPPPWLIGVPPSKRAAERPTSKANLNPPAREGPAESISMSRQLYTVAAPSSCVNTVRTSNHVTQSSAA</sequence>
<evidence type="ECO:0000313" key="2">
    <source>
        <dbReference type="EMBL" id="GGK90612.1"/>
    </source>
</evidence>
<dbReference type="Proteomes" id="UP000648535">
    <property type="component" value="Unassembled WGS sequence"/>
</dbReference>
<protein>
    <submittedName>
        <fullName evidence="2">Uncharacterized protein</fullName>
    </submittedName>
</protein>
<dbReference type="AlphaFoldDB" id="A0A8H9KXX4"/>
<name>A0A8H9KXX4_9MICO</name>
<feature type="region of interest" description="Disordered" evidence="1">
    <location>
        <begin position="22"/>
        <end position="49"/>
    </location>
</feature>
<proteinExistence type="predicted"/>
<evidence type="ECO:0000256" key="1">
    <source>
        <dbReference type="SAM" id="MobiDB-lite"/>
    </source>
</evidence>